<gene>
    <name evidence="1" type="ORF">SAMN04488239_10930</name>
</gene>
<evidence type="ECO:0000313" key="2">
    <source>
        <dbReference type="Proteomes" id="UP000199628"/>
    </source>
</evidence>
<evidence type="ECO:0008006" key="3">
    <source>
        <dbReference type="Google" id="ProtNLM"/>
    </source>
</evidence>
<proteinExistence type="predicted"/>
<dbReference type="STRING" id="639004.SAMN04488239_10930"/>
<protein>
    <recommendedName>
        <fullName evidence="3">Transporter</fullName>
    </recommendedName>
</protein>
<dbReference type="AlphaFoldDB" id="A0A1G6WBI8"/>
<reference evidence="2" key="1">
    <citation type="submission" date="2016-10" db="EMBL/GenBank/DDBJ databases">
        <authorList>
            <person name="Varghese N."/>
            <person name="Submissions S."/>
        </authorList>
    </citation>
    <scope>NUCLEOTIDE SEQUENCE [LARGE SCALE GENOMIC DNA]</scope>
    <source>
        <strain evidence="2">CGMCC 1.9108</strain>
    </source>
</reference>
<name>A0A1G6WBI8_9RHOB</name>
<dbReference type="Proteomes" id="UP000199628">
    <property type="component" value="Unassembled WGS sequence"/>
</dbReference>
<sequence length="132" mass="14205">MPTSTDPQFGPDQFAAGITGVVLKQNGPWTVGALANHLWNLGGSTDISDTFFQPFVTYTTPTAWTFSLNTETNHNWISDEASVPINAVASKLVRIGRQPVSIGAGVRYWADTPAGGPEGWGLRLTVTLLYPK</sequence>
<evidence type="ECO:0000313" key="1">
    <source>
        <dbReference type="EMBL" id="SDD63043.1"/>
    </source>
</evidence>
<keyword evidence="2" id="KW-1185">Reference proteome</keyword>
<organism evidence="1 2">
    <name type="scientific">Ruegeria marina</name>
    <dbReference type="NCBI Taxonomy" id="639004"/>
    <lineage>
        <taxon>Bacteria</taxon>
        <taxon>Pseudomonadati</taxon>
        <taxon>Pseudomonadota</taxon>
        <taxon>Alphaproteobacteria</taxon>
        <taxon>Rhodobacterales</taxon>
        <taxon>Roseobacteraceae</taxon>
        <taxon>Ruegeria</taxon>
    </lineage>
</organism>
<dbReference type="EMBL" id="FMZV01000009">
    <property type="protein sequence ID" value="SDD63043.1"/>
    <property type="molecule type" value="Genomic_DNA"/>
</dbReference>
<accession>A0A1G6WBI8</accession>
<dbReference type="RefSeq" id="WP_245706521.1">
    <property type="nucleotide sequence ID" value="NZ_FMZV01000009.1"/>
</dbReference>